<protein>
    <submittedName>
        <fullName evidence="2">V-myb avian myeloblastosis viral oncogene homolog-like 2a isoform X1</fullName>
    </submittedName>
</protein>
<organism evidence="2 3">
    <name type="scientific">Lates japonicus</name>
    <name type="common">Japanese lates</name>
    <dbReference type="NCBI Taxonomy" id="270547"/>
    <lineage>
        <taxon>Eukaryota</taxon>
        <taxon>Metazoa</taxon>
        <taxon>Chordata</taxon>
        <taxon>Craniata</taxon>
        <taxon>Vertebrata</taxon>
        <taxon>Euteleostomi</taxon>
        <taxon>Actinopterygii</taxon>
        <taxon>Neopterygii</taxon>
        <taxon>Teleostei</taxon>
        <taxon>Neoteleostei</taxon>
        <taxon>Acanthomorphata</taxon>
        <taxon>Carangaria</taxon>
        <taxon>Carangaria incertae sedis</taxon>
        <taxon>Centropomidae</taxon>
        <taxon>Lates</taxon>
    </lineage>
</organism>
<keyword evidence="3" id="KW-1185">Reference proteome</keyword>
<evidence type="ECO:0000313" key="3">
    <source>
        <dbReference type="Proteomes" id="UP001279410"/>
    </source>
</evidence>
<feature type="compositionally biased region" description="Polar residues" evidence="1">
    <location>
        <begin position="1"/>
        <end position="10"/>
    </location>
</feature>
<sequence length="110" mass="12472">MQSPTETPSDTFWPGFGSHQARTDSYQSLEPLFRMMSTSGPPRAPFDDSALNNVVSVRGKPMSDTSHLREERMKFREDLQRHTDGAEALLDLHESAKNPEPEDITKMIHD</sequence>
<name>A0AAD3QXR4_LATJO</name>
<dbReference type="Proteomes" id="UP001279410">
    <property type="component" value="Unassembled WGS sequence"/>
</dbReference>
<comment type="caution">
    <text evidence="2">The sequence shown here is derived from an EMBL/GenBank/DDBJ whole genome shotgun (WGS) entry which is preliminary data.</text>
</comment>
<evidence type="ECO:0000256" key="1">
    <source>
        <dbReference type="SAM" id="MobiDB-lite"/>
    </source>
</evidence>
<reference evidence="2" key="1">
    <citation type="submission" date="2022-08" db="EMBL/GenBank/DDBJ databases">
        <title>Genome sequencing of akame (Lates japonicus).</title>
        <authorList>
            <person name="Hashiguchi Y."/>
            <person name="Takahashi H."/>
        </authorList>
    </citation>
    <scope>NUCLEOTIDE SEQUENCE</scope>
    <source>
        <strain evidence="2">Kochi</strain>
    </source>
</reference>
<dbReference type="AlphaFoldDB" id="A0AAD3QXR4"/>
<dbReference type="EMBL" id="BRZM01003336">
    <property type="protein sequence ID" value="GLD47521.1"/>
    <property type="molecule type" value="Genomic_DNA"/>
</dbReference>
<gene>
    <name evidence="2" type="ORF">AKAME5_002717500</name>
</gene>
<accession>A0AAD3QXR4</accession>
<evidence type="ECO:0000313" key="2">
    <source>
        <dbReference type="EMBL" id="GLD47521.1"/>
    </source>
</evidence>
<proteinExistence type="predicted"/>
<feature type="region of interest" description="Disordered" evidence="1">
    <location>
        <begin position="1"/>
        <end position="24"/>
    </location>
</feature>
<feature type="region of interest" description="Disordered" evidence="1">
    <location>
        <begin position="91"/>
        <end position="110"/>
    </location>
</feature>